<protein>
    <submittedName>
        <fullName evidence="1">Uncharacterized protein</fullName>
    </submittedName>
</protein>
<dbReference type="AlphaFoldDB" id="A0A371DCU7"/>
<organism evidence="1 2">
    <name type="scientific">Lentinus brumalis</name>
    <dbReference type="NCBI Taxonomy" id="2498619"/>
    <lineage>
        <taxon>Eukaryota</taxon>
        <taxon>Fungi</taxon>
        <taxon>Dikarya</taxon>
        <taxon>Basidiomycota</taxon>
        <taxon>Agaricomycotina</taxon>
        <taxon>Agaricomycetes</taxon>
        <taxon>Polyporales</taxon>
        <taxon>Polyporaceae</taxon>
        <taxon>Lentinus</taxon>
    </lineage>
</organism>
<evidence type="ECO:0000313" key="1">
    <source>
        <dbReference type="EMBL" id="RDX50358.1"/>
    </source>
</evidence>
<reference evidence="1 2" key="1">
    <citation type="journal article" date="2018" name="Biotechnol. Biofuels">
        <title>Integrative visual omics of the white-rot fungus Polyporus brumalis exposes the biotechnological potential of its oxidative enzymes for delignifying raw plant biomass.</title>
        <authorList>
            <person name="Miyauchi S."/>
            <person name="Rancon A."/>
            <person name="Drula E."/>
            <person name="Hage H."/>
            <person name="Chaduli D."/>
            <person name="Favel A."/>
            <person name="Grisel S."/>
            <person name="Henrissat B."/>
            <person name="Herpoel-Gimbert I."/>
            <person name="Ruiz-Duenas F.J."/>
            <person name="Chevret D."/>
            <person name="Hainaut M."/>
            <person name="Lin J."/>
            <person name="Wang M."/>
            <person name="Pangilinan J."/>
            <person name="Lipzen A."/>
            <person name="Lesage-Meessen L."/>
            <person name="Navarro D."/>
            <person name="Riley R."/>
            <person name="Grigoriev I.V."/>
            <person name="Zhou S."/>
            <person name="Raouche S."/>
            <person name="Rosso M.N."/>
        </authorList>
    </citation>
    <scope>NUCLEOTIDE SEQUENCE [LARGE SCALE GENOMIC DNA]</scope>
    <source>
        <strain evidence="1 2">BRFM 1820</strain>
    </source>
</reference>
<dbReference type="OrthoDB" id="2756672at2759"/>
<dbReference type="Proteomes" id="UP000256964">
    <property type="component" value="Unassembled WGS sequence"/>
</dbReference>
<dbReference type="STRING" id="139420.A0A371DCU7"/>
<gene>
    <name evidence="1" type="ORF">OH76DRAFT_1482489</name>
</gene>
<evidence type="ECO:0000313" key="2">
    <source>
        <dbReference type="Proteomes" id="UP000256964"/>
    </source>
</evidence>
<dbReference type="EMBL" id="KZ857400">
    <property type="protein sequence ID" value="RDX50358.1"/>
    <property type="molecule type" value="Genomic_DNA"/>
</dbReference>
<name>A0A371DCU7_9APHY</name>
<sequence>MSAPFTSKHRSAPRPAVPRKMYPLPTIATEAFLAQSLSTLTRDLALNNFSVEELDYLGGALHAAVNRRRNSLLPVQNAPVEVLECIFQFVVAPLPLEEQMRARKPPQVGWAMSLAQVCSHWRTIVLHLPNMWYHVVDDSGRFVSRPRDMNIPREVTVMSPLHVYMTLHDNRFPLSIRPLDLTKDGEPCHIEQVYLRIDRQNHQFMIDASLSTPLPADVKLLAITSTRESVRPDCWSYPRELPLVFRGDTPNLRALVADAYAPFLPGNAFPNLVNLRVSCLPHMALGFTLLLELFSNTPRLETLELLLHASRPRGYEESMTATDGTRGLAGWTTLVSLPRLRALTMSGLYLEVAMTMLSKLDVPSNVVMRLFRLQLAPHTTNSHTILTLPIVPAIRDLQGLTHMDIFDGFQDVKANQQVEQDCQEEHYRLDAGRVALGRMINAVSVLRHLAVPLPQIEREVEPADIRYSFYAIGRGPHSGLWIHVEAPLVEGPLADHVQPGVLQSLQRELPLGDVTTLRMSVVPDRFSCLPAMVSRMSSLTELVLRSASELSSAQAATALQDISRALTPISSGVNTTLTPAPSLEAVSVEVLSDYVLPTSLVNMAERRVISAVPLVSMTCNIPGAPQPELLRLSEHVIDDVDLTQRSLRWDPAEVLTPVWMTTNEYWAMHPRPHDRKAWSLPQYL</sequence>
<accession>A0A371DCU7</accession>
<proteinExistence type="predicted"/>
<keyword evidence="2" id="KW-1185">Reference proteome</keyword>